<dbReference type="Proteomes" id="UP000005459">
    <property type="component" value="Unassembled WGS sequence"/>
</dbReference>
<dbReference type="EMBL" id="AFWV01000004">
    <property type="protein sequence ID" value="EGV19359.1"/>
    <property type="molecule type" value="Genomic_DNA"/>
</dbReference>
<dbReference type="AlphaFoldDB" id="F9U9A1"/>
<evidence type="ECO:0000313" key="2">
    <source>
        <dbReference type="Proteomes" id="UP000005459"/>
    </source>
</evidence>
<reference evidence="1 2" key="1">
    <citation type="submission" date="2011-06" db="EMBL/GenBank/DDBJ databases">
        <title>The draft genome of Thiocapsa marina 5811.</title>
        <authorList>
            <consortium name="US DOE Joint Genome Institute (JGI-PGF)"/>
            <person name="Lucas S."/>
            <person name="Han J."/>
            <person name="Cheng J.-F."/>
            <person name="Goodwin L."/>
            <person name="Pitluck S."/>
            <person name="Peters L."/>
            <person name="Land M.L."/>
            <person name="Hauser L."/>
            <person name="Vogl K."/>
            <person name="Liu Z."/>
            <person name="Imhoff J."/>
            <person name="Thiel V."/>
            <person name="Frigaard N.-U."/>
            <person name="Bryant D."/>
            <person name="Woyke T.J."/>
        </authorList>
    </citation>
    <scope>NUCLEOTIDE SEQUENCE [LARGE SCALE GENOMIC DNA]</scope>
    <source>
        <strain evidence="1 2">5811</strain>
    </source>
</reference>
<dbReference type="STRING" id="768671.ThimaDRAFT_1503"/>
<dbReference type="InterPro" id="IPR035093">
    <property type="entry name" value="RelE/ParE_toxin_dom_sf"/>
</dbReference>
<organism evidence="1 2">
    <name type="scientific">Thiocapsa marina 5811</name>
    <dbReference type="NCBI Taxonomy" id="768671"/>
    <lineage>
        <taxon>Bacteria</taxon>
        <taxon>Pseudomonadati</taxon>
        <taxon>Pseudomonadota</taxon>
        <taxon>Gammaproteobacteria</taxon>
        <taxon>Chromatiales</taxon>
        <taxon>Chromatiaceae</taxon>
        <taxon>Thiocapsa</taxon>
    </lineage>
</organism>
<dbReference type="eggNOG" id="COG3549">
    <property type="taxonomic scope" value="Bacteria"/>
</dbReference>
<sequence length="64" mass="7376">MIKGFRCKETESIAQGRRLRRFPPEIQRRAKMLIDRIDAASALDDLRLLPSHRLNALFGNRAGQ</sequence>
<accession>F9U9A1</accession>
<dbReference type="Gene3D" id="3.30.2310.20">
    <property type="entry name" value="RelE-like"/>
    <property type="match status" value="1"/>
</dbReference>
<keyword evidence="2" id="KW-1185">Reference proteome</keyword>
<protein>
    <submittedName>
        <fullName evidence="1">Plasmid maintenance system killer</fullName>
    </submittedName>
</protein>
<gene>
    <name evidence="1" type="ORF">ThimaDRAFT_1503</name>
</gene>
<proteinExistence type="predicted"/>
<evidence type="ECO:0000313" key="1">
    <source>
        <dbReference type="EMBL" id="EGV19359.1"/>
    </source>
</evidence>
<name>F9U9A1_9GAMM</name>